<dbReference type="PROSITE" id="PS50994">
    <property type="entry name" value="INTEGRASE"/>
    <property type="match status" value="1"/>
</dbReference>
<dbReference type="PANTHER" id="PTHR46889:SF4">
    <property type="entry name" value="TRANSPOSASE INSO FOR INSERTION SEQUENCE ELEMENT IS911B-RELATED"/>
    <property type="match status" value="1"/>
</dbReference>
<dbReference type="SUPFAM" id="SSF53098">
    <property type="entry name" value="Ribonuclease H-like"/>
    <property type="match status" value="1"/>
</dbReference>
<proteinExistence type="predicted"/>
<gene>
    <name evidence="2" type="ORF">SpAn4DRAFT_0356</name>
</gene>
<reference evidence="3" key="1">
    <citation type="submission" date="2015-03" db="EMBL/GenBank/DDBJ databases">
        <authorList>
            <person name="Nijsse Bart"/>
        </authorList>
    </citation>
    <scope>NUCLEOTIDE SEQUENCE [LARGE SCALE GENOMIC DNA]</scope>
</reference>
<keyword evidence="3" id="KW-1185">Reference proteome</keyword>
<dbReference type="RefSeq" id="WP_021171148.1">
    <property type="nucleotide sequence ID" value="NZ_CTRP01000014.1"/>
</dbReference>
<accession>A0A0U1L4T6</accession>
<protein>
    <submittedName>
        <fullName evidence="2">Integrase, catalytic region</fullName>
    </submittedName>
</protein>
<feature type="domain" description="Integrase catalytic" evidence="1">
    <location>
        <begin position="28"/>
        <end position="203"/>
    </location>
</feature>
<dbReference type="Proteomes" id="UP000049855">
    <property type="component" value="Unassembled WGS sequence"/>
</dbReference>
<dbReference type="PANTHER" id="PTHR46889">
    <property type="entry name" value="TRANSPOSASE INSF FOR INSERTION SEQUENCE IS3B-RELATED"/>
    <property type="match status" value="1"/>
</dbReference>
<dbReference type="InterPro" id="IPR012337">
    <property type="entry name" value="RNaseH-like_sf"/>
</dbReference>
<evidence type="ECO:0000313" key="2">
    <source>
        <dbReference type="EMBL" id="CQR73894.1"/>
    </source>
</evidence>
<dbReference type="AlphaFoldDB" id="A0A0U1L4T6"/>
<dbReference type="InterPro" id="IPR036397">
    <property type="entry name" value="RNaseH_sf"/>
</dbReference>
<dbReference type="Gene3D" id="3.30.420.10">
    <property type="entry name" value="Ribonuclease H-like superfamily/Ribonuclease H"/>
    <property type="match status" value="1"/>
</dbReference>
<dbReference type="InterPro" id="IPR001584">
    <property type="entry name" value="Integrase_cat-core"/>
</dbReference>
<dbReference type="Pfam" id="PF13683">
    <property type="entry name" value="rve_3"/>
    <property type="match status" value="1"/>
</dbReference>
<name>A0A0U1L4T6_9FIRM</name>
<dbReference type="GO" id="GO:0015074">
    <property type="term" value="P:DNA integration"/>
    <property type="evidence" value="ECO:0007669"/>
    <property type="project" value="InterPro"/>
</dbReference>
<evidence type="ECO:0000313" key="3">
    <source>
        <dbReference type="Proteomes" id="UP000049855"/>
    </source>
</evidence>
<dbReference type="EMBL" id="CTRP01000014">
    <property type="protein sequence ID" value="CQR73894.1"/>
    <property type="molecule type" value="Genomic_DNA"/>
</dbReference>
<evidence type="ECO:0000259" key="1">
    <source>
        <dbReference type="PROSITE" id="PS50994"/>
    </source>
</evidence>
<dbReference type="InterPro" id="IPR050900">
    <property type="entry name" value="Transposase_IS3/IS150/IS904"/>
</dbReference>
<dbReference type="GO" id="GO:0003676">
    <property type="term" value="F:nucleic acid binding"/>
    <property type="evidence" value="ECO:0007669"/>
    <property type="project" value="InterPro"/>
</dbReference>
<sequence>MREGWPLTPQEIRKIEQYNPCFKERQTMVVRPGELLVQDFFYAGTLTNFGQIYLHAVVDMYSSFAFGLLYAGKTVEGAVAVLRNAVLPFYRARKISIGTVFTDNGQEFGSKESRLYESFLTANKMEHRCTAVHNPKTNGFIERFKRTVLNELFGPMFSNNLHDMVEELQADFAAWLRHYNYERPHVGFRNLGKCPIEMMGDFKP</sequence>
<organism evidence="2 3">
    <name type="scientific">Sporomusa ovata</name>
    <dbReference type="NCBI Taxonomy" id="2378"/>
    <lineage>
        <taxon>Bacteria</taxon>
        <taxon>Bacillati</taxon>
        <taxon>Bacillota</taxon>
        <taxon>Negativicutes</taxon>
        <taxon>Selenomonadales</taxon>
        <taxon>Sporomusaceae</taxon>
        <taxon>Sporomusa</taxon>
    </lineage>
</organism>